<accession>A0AAD9XMC4</accession>
<protein>
    <submittedName>
        <fullName evidence="1">Uncharacterized protein</fullName>
    </submittedName>
</protein>
<dbReference type="Proteomes" id="UP001280121">
    <property type="component" value="Unassembled WGS sequence"/>
</dbReference>
<organism evidence="1 2">
    <name type="scientific">Dipteronia dyeriana</name>
    <dbReference type="NCBI Taxonomy" id="168575"/>
    <lineage>
        <taxon>Eukaryota</taxon>
        <taxon>Viridiplantae</taxon>
        <taxon>Streptophyta</taxon>
        <taxon>Embryophyta</taxon>
        <taxon>Tracheophyta</taxon>
        <taxon>Spermatophyta</taxon>
        <taxon>Magnoliopsida</taxon>
        <taxon>eudicotyledons</taxon>
        <taxon>Gunneridae</taxon>
        <taxon>Pentapetalae</taxon>
        <taxon>rosids</taxon>
        <taxon>malvids</taxon>
        <taxon>Sapindales</taxon>
        <taxon>Sapindaceae</taxon>
        <taxon>Hippocastanoideae</taxon>
        <taxon>Acereae</taxon>
        <taxon>Dipteronia</taxon>
    </lineage>
</organism>
<comment type="caution">
    <text evidence="1">The sequence shown here is derived from an EMBL/GenBank/DDBJ whole genome shotgun (WGS) entry which is preliminary data.</text>
</comment>
<gene>
    <name evidence="1" type="ORF">Ddye_000436</name>
</gene>
<reference evidence="1" key="1">
    <citation type="journal article" date="2023" name="Plant J.">
        <title>Genome sequences and population genomics provide insights into the demographic history, inbreeding, and mutation load of two 'living fossil' tree species of Dipteronia.</title>
        <authorList>
            <person name="Feng Y."/>
            <person name="Comes H.P."/>
            <person name="Chen J."/>
            <person name="Zhu S."/>
            <person name="Lu R."/>
            <person name="Zhang X."/>
            <person name="Li P."/>
            <person name="Qiu J."/>
            <person name="Olsen K.M."/>
            <person name="Qiu Y."/>
        </authorList>
    </citation>
    <scope>NUCLEOTIDE SEQUENCE</scope>
    <source>
        <strain evidence="1">KIB01</strain>
    </source>
</reference>
<evidence type="ECO:0000313" key="1">
    <source>
        <dbReference type="EMBL" id="KAK2661862.1"/>
    </source>
</evidence>
<name>A0AAD9XMC4_9ROSI</name>
<dbReference type="EMBL" id="JANJYI010000001">
    <property type="protein sequence ID" value="KAK2661862.1"/>
    <property type="molecule type" value="Genomic_DNA"/>
</dbReference>
<proteinExistence type="predicted"/>
<keyword evidence="2" id="KW-1185">Reference proteome</keyword>
<dbReference type="AlphaFoldDB" id="A0AAD9XMC4"/>
<sequence>MSRNGSDFSDVAAPNARSARVVHRIEWGCARLDCFGNMETLGSPGIPCLFSALLRGDTVISHHKIKVSDIHLSRSLKSTVIIPLATSFA</sequence>
<evidence type="ECO:0000313" key="2">
    <source>
        <dbReference type="Proteomes" id="UP001280121"/>
    </source>
</evidence>